<dbReference type="SMART" id="SM00091">
    <property type="entry name" value="PAS"/>
    <property type="match status" value="3"/>
</dbReference>
<feature type="domain" description="PAC" evidence="9">
    <location>
        <begin position="123"/>
        <end position="175"/>
    </location>
</feature>
<dbReference type="InterPro" id="IPR001610">
    <property type="entry name" value="PAC"/>
</dbReference>
<dbReference type="SMART" id="SM00448">
    <property type="entry name" value="REC"/>
    <property type="match status" value="1"/>
</dbReference>
<evidence type="ECO:0000259" key="8">
    <source>
        <dbReference type="PROSITE" id="PS50112"/>
    </source>
</evidence>
<dbReference type="Pfam" id="PF02518">
    <property type="entry name" value="HATPase_c"/>
    <property type="match status" value="1"/>
</dbReference>
<feature type="domain" description="PAS" evidence="8">
    <location>
        <begin position="292"/>
        <end position="348"/>
    </location>
</feature>
<dbReference type="Proteomes" id="UP000198744">
    <property type="component" value="Unassembled WGS sequence"/>
</dbReference>
<dbReference type="AlphaFoldDB" id="A0A1H7UX73"/>
<evidence type="ECO:0000259" key="6">
    <source>
        <dbReference type="PROSITE" id="PS50109"/>
    </source>
</evidence>
<name>A0A1H7UX73_9BACT</name>
<evidence type="ECO:0000259" key="7">
    <source>
        <dbReference type="PROSITE" id="PS50110"/>
    </source>
</evidence>
<dbReference type="PROSITE" id="PS50109">
    <property type="entry name" value="HIS_KIN"/>
    <property type="match status" value="1"/>
</dbReference>
<feature type="domain" description="PAS" evidence="8">
    <location>
        <begin position="42"/>
        <end position="112"/>
    </location>
</feature>
<dbReference type="InterPro" id="IPR001789">
    <property type="entry name" value="Sig_transdc_resp-reg_receiver"/>
</dbReference>
<proteinExistence type="predicted"/>
<feature type="coiled-coil region" evidence="5">
    <location>
        <begin position="1"/>
        <end position="38"/>
    </location>
</feature>
<feature type="domain" description="Response regulatory" evidence="7">
    <location>
        <begin position="669"/>
        <end position="785"/>
    </location>
</feature>
<dbReference type="InterPro" id="IPR000700">
    <property type="entry name" value="PAS-assoc_C"/>
</dbReference>
<dbReference type="Pfam" id="PF00072">
    <property type="entry name" value="Response_reg"/>
    <property type="match status" value="1"/>
</dbReference>
<keyword evidence="5" id="KW-0175">Coiled coil</keyword>
<gene>
    <name evidence="10" type="ORF">SAMN04489760_102151</name>
</gene>
<feature type="domain" description="PAS" evidence="8">
    <location>
        <begin position="176"/>
        <end position="222"/>
    </location>
</feature>
<dbReference type="PRINTS" id="PR00344">
    <property type="entry name" value="BCTRLSENSOR"/>
</dbReference>
<dbReference type="PROSITE" id="PS50113">
    <property type="entry name" value="PAC"/>
    <property type="match status" value="3"/>
</dbReference>
<dbReference type="PANTHER" id="PTHR43065">
    <property type="entry name" value="SENSOR HISTIDINE KINASE"/>
    <property type="match status" value="1"/>
</dbReference>
<dbReference type="SUPFAM" id="SSF52172">
    <property type="entry name" value="CheY-like"/>
    <property type="match status" value="1"/>
</dbReference>
<comment type="catalytic activity">
    <reaction evidence="1">
        <text>ATP + protein L-histidine = ADP + protein N-phospho-L-histidine.</text>
        <dbReference type="EC" id="2.7.13.3"/>
    </reaction>
</comment>
<feature type="modified residue" description="4-aspartylphosphate" evidence="4">
    <location>
        <position position="720"/>
    </location>
</feature>
<dbReference type="Pfam" id="PF00512">
    <property type="entry name" value="HisKA"/>
    <property type="match status" value="1"/>
</dbReference>
<dbReference type="InterPro" id="IPR005467">
    <property type="entry name" value="His_kinase_dom"/>
</dbReference>
<dbReference type="NCBIfam" id="TIGR00229">
    <property type="entry name" value="sensory_box"/>
    <property type="match status" value="3"/>
</dbReference>
<dbReference type="SUPFAM" id="SSF55785">
    <property type="entry name" value="PYP-like sensor domain (PAS domain)"/>
    <property type="match status" value="3"/>
</dbReference>
<accession>A0A1H7UX73</accession>
<dbReference type="CDD" id="cd00082">
    <property type="entry name" value="HisKA"/>
    <property type="match status" value="1"/>
</dbReference>
<dbReference type="SMART" id="SM00086">
    <property type="entry name" value="PAC"/>
    <property type="match status" value="3"/>
</dbReference>
<evidence type="ECO:0000313" key="11">
    <source>
        <dbReference type="Proteomes" id="UP000198744"/>
    </source>
</evidence>
<evidence type="ECO:0000259" key="9">
    <source>
        <dbReference type="PROSITE" id="PS50113"/>
    </source>
</evidence>
<feature type="domain" description="Histidine kinase" evidence="6">
    <location>
        <begin position="426"/>
        <end position="649"/>
    </location>
</feature>
<dbReference type="InterPro" id="IPR036890">
    <property type="entry name" value="HATPase_C_sf"/>
</dbReference>
<dbReference type="SUPFAM" id="SSF55874">
    <property type="entry name" value="ATPase domain of HSP90 chaperone/DNA topoisomerase II/histidine kinase"/>
    <property type="match status" value="1"/>
</dbReference>
<dbReference type="Gene3D" id="1.10.287.130">
    <property type="match status" value="1"/>
</dbReference>
<evidence type="ECO:0000256" key="1">
    <source>
        <dbReference type="ARBA" id="ARBA00000085"/>
    </source>
</evidence>
<dbReference type="STRING" id="43775.SAMN04489760_102151"/>
<dbReference type="OrthoDB" id="9813024at2"/>
<sequence length="788" mass="89872">MDRQDQKYQALIGENTDLKRKIRELENFRTERQKMDDALLENEATYRMIAENTADIIRILDMDLRCTYISPSVLRIRDLTIEEASKQTLNEIFPLESLKHIRDVFKEELKLEATGTADPDRFRTVETEVYKKDGSRIWMEIVFSFLRNRNGKLIGILSVSRDITQRKAAEVALRESEEKFRALVENSRDMIMRFDRNHRYLYVNPAIAELSGIPAGEFPGKTDEELGFPKNICPGWHEELEQSFRSGQVHRLEFLHPDGRWIDWMFMPEGDSSGQVTAVITSARDITEPKKNEALLSSLFQAAPLAVYVADGDRLLIKVNDYACETFGYPPEEMLDRNSRFLFFSDEDYTEAGKTIFSSDSATKEFRMRRKNGEEIWALINRSYLNGRDASAGFIVIVQDITARKALEDQLRQVQKMEAIGQLAGGIAHDFNNILQAILGYTQMLMLSLAPEDKNRATLREVEKAGEKAAVLTRQLLAFSRRQELQLGPLDLNRTIDDLMKMLHRLIGENIELTLLPGQDLWMVHADAGQMEQVIINLCVNARDAMPKGGRLSIETRNVQFGDDFCAGHEWARPGRYVQLSIADSGCGMDQETKSRIFEPFFTTKEEGRGTGLGLATVYGIVRQHDGMIHVASETGKGSEFSIYLPITERTEGELLAETREPVPGGHETILLAEDDEPLRFLATEILKLAGYRVLAAVDGEDAMRLYREHEKEIDLLLMDVVMPRKSGFVVLDELRTARPDIRCLFMSGYSQNAKQTDLILKQGYQLIRKPFNSSDLLRIVRKELDRS</sequence>
<evidence type="ECO:0000313" key="10">
    <source>
        <dbReference type="EMBL" id="SEM01265.1"/>
    </source>
</evidence>
<dbReference type="PROSITE" id="PS50112">
    <property type="entry name" value="PAS"/>
    <property type="match status" value="3"/>
</dbReference>
<dbReference type="InterPro" id="IPR003661">
    <property type="entry name" value="HisK_dim/P_dom"/>
</dbReference>
<dbReference type="EMBL" id="FOBS01000002">
    <property type="protein sequence ID" value="SEM01265.1"/>
    <property type="molecule type" value="Genomic_DNA"/>
</dbReference>
<keyword evidence="3 4" id="KW-0597">Phosphoprotein</keyword>
<dbReference type="InterPro" id="IPR035965">
    <property type="entry name" value="PAS-like_dom_sf"/>
</dbReference>
<feature type="domain" description="PAC" evidence="9">
    <location>
        <begin position="362"/>
        <end position="413"/>
    </location>
</feature>
<dbReference type="PROSITE" id="PS50110">
    <property type="entry name" value="RESPONSE_REGULATORY"/>
    <property type="match status" value="1"/>
</dbReference>
<dbReference type="PANTHER" id="PTHR43065:SF42">
    <property type="entry name" value="TWO-COMPONENT SENSOR PPRA"/>
    <property type="match status" value="1"/>
</dbReference>
<keyword evidence="11" id="KW-1185">Reference proteome</keyword>
<evidence type="ECO:0000256" key="5">
    <source>
        <dbReference type="SAM" id="Coils"/>
    </source>
</evidence>
<dbReference type="InterPro" id="IPR004358">
    <property type="entry name" value="Sig_transdc_His_kin-like_C"/>
</dbReference>
<dbReference type="InterPro" id="IPR000014">
    <property type="entry name" value="PAS"/>
</dbReference>
<dbReference type="SUPFAM" id="SSF47384">
    <property type="entry name" value="Homodimeric domain of signal transducing histidine kinase"/>
    <property type="match status" value="1"/>
</dbReference>
<dbReference type="SMART" id="SM00387">
    <property type="entry name" value="HATPase_c"/>
    <property type="match status" value="1"/>
</dbReference>
<reference evidence="10 11" key="1">
    <citation type="submission" date="2016-10" db="EMBL/GenBank/DDBJ databases">
        <authorList>
            <person name="de Groot N.N."/>
        </authorList>
    </citation>
    <scope>NUCLEOTIDE SEQUENCE [LARGE SCALE GENOMIC DNA]</scope>
    <source>
        <strain evidence="10 11">DSM 8423</strain>
    </source>
</reference>
<dbReference type="CDD" id="cd00130">
    <property type="entry name" value="PAS"/>
    <property type="match status" value="3"/>
</dbReference>
<organism evidence="10 11">
    <name type="scientific">Syntrophus gentianae</name>
    <dbReference type="NCBI Taxonomy" id="43775"/>
    <lineage>
        <taxon>Bacteria</taxon>
        <taxon>Pseudomonadati</taxon>
        <taxon>Thermodesulfobacteriota</taxon>
        <taxon>Syntrophia</taxon>
        <taxon>Syntrophales</taxon>
        <taxon>Syntrophaceae</taxon>
        <taxon>Syntrophus</taxon>
    </lineage>
</organism>
<dbReference type="InterPro" id="IPR036097">
    <property type="entry name" value="HisK_dim/P_sf"/>
</dbReference>
<dbReference type="GO" id="GO:0000155">
    <property type="term" value="F:phosphorelay sensor kinase activity"/>
    <property type="evidence" value="ECO:0007669"/>
    <property type="project" value="InterPro"/>
</dbReference>
<evidence type="ECO:0000256" key="2">
    <source>
        <dbReference type="ARBA" id="ARBA00012438"/>
    </source>
</evidence>
<dbReference type="Gene3D" id="3.40.50.2300">
    <property type="match status" value="1"/>
</dbReference>
<evidence type="ECO:0000256" key="4">
    <source>
        <dbReference type="PROSITE-ProRule" id="PRU00169"/>
    </source>
</evidence>
<dbReference type="InterPro" id="IPR011006">
    <property type="entry name" value="CheY-like_superfamily"/>
</dbReference>
<dbReference type="Gene3D" id="3.30.450.20">
    <property type="entry name" value="PAS domain"/>
    <property type="match status" value="3"/>
</dbReference>
<evidence type="ECO:0000256" key="3">
    <source>
        <dbReference type="ARBA" id="ARBA00022553"/>
    </source>
</evidence>
<dbReference type="Gene3D" id="3.30.565.10">
    <property type="entry name" value="Histidine kinase-like ATPase, C-terminal domain"/>
    <property type="match status" value="1"/>
</dbReference>
<dbReference type="SMART" id="SM00388">
    <property type="entry name" value="HisKA"/>
    <property type="match status" value="1"/>
</dbReference>
<dbReference type="EC" id="2.7.13.3" evidence="2"/>
<dbReference type="Pfam" id="PF13426">
    <property type="entry name" value="PAS_9"/>
    <property type="match status" value="2"/>
</dbReference>
<dbReference type="Pfam" id="PF08448">
    <property type="entry name" value="PAS_4"/>
    <property type="match status" value="1"/>
</dbReference>
<dbReference type="InterPro" id="IPR013656">
    <property type="entry name" value="PAS_4"/>
</dbReference>
<feature type="domain" description="PAC" evidence="9">
    <location>
        <begin position="248"/>
        <end position="298"/>
    </location>
</feature>
<dbReference type="InterPro" id="IPR003594">
    <property type="entry name" value="HATPase_dom"/>
</dbReference>
<protein>
    <recommendedName>
        <fullName evidence="2">histidine kinase</fullName>
        <ecNumber evidence="2">2.7.13.3</ecNumber>
    </recommendedName>
</protein>
<dbReference type="RefSeq" id="WP_093882074.1">
    <property type="nucleotide sequence ID" value="NZ_FOBS01000002.1"/>
</dbReference>